<accession>A0ABQ9FBG0</accession>
<dbReference type="EMBL" id="JARBDR010000342">
    <property type="protein sequence ID" value="KAJ8313600.1"/>
    <property type="molecule type" value="Genomic_DNA"/>
</dbReference>
<sequence>MVKIFAKQSLRHELNHVSDENLNTFDIIFSSLKHFFIFLIINVLCYANLKRYYIHDVFSCHKTCELPNLSHNEKNTKYKIFNLGYHGCIFNITVLNNAATSCKGR</sequence>
<evidence type="ECO:0000313" key="2">
    <source>
        <dbReference type="EMBL" id="KAJ8313600.1"/>
    </source>
</evidence>
<name>A0ABQ9FBG0_TEGGR</name>
<comment type="caution">
    <text evidence="2">The sequence shown here is derived from an EMBL/GenBank/DDBJ whole genome shotgun (WGS) entry which is preliminary data.</text>
</comment>
<keyword evidence="1" id="KW-1133">Transmembrane helix</keyword>
<proteinExistence type="predicted"/>
<keyword evidence="1" id="KW-0812">Transmembrane</keyword>
<protein>
    <submittedName>
        <fullName evidence="2">Uncharacterized protein</fullName>
    </submittedName>
</protein>
<dbReference type="Proteomes" id="UP001217089">
    <property type="component" value="Unassembled WGS sequence"/>
</dbReference>
<organism evidence="2 3">
    <name type="scientific">Tegillarca granosa</name>
    <name type="common">Malaysian cockle</name>
    <name type="synonym">Anadara granosa</name>
    <dbReference type="NCBI Taxonomy" id="220873"/>
    <lineage>
        <taxon>Eukaryota</taxon>
        <taxon>Metazoa</taxon>
        <taxon>Spiralia</taxon>
        <taxon>Lophotrochozoa</taxon>
        <taxon>Mollusca</taxon>
        <taxon>Bivalvia</taxon>
        <taxon>Autobranchia</taxon>
        <taxon>Pteriomorphia</taxon>
        <taxon>Arcoida</taxon>
        <taxon>Arcoidea</taxon>
        <taxon>Arcidae</taxon>
        <taxon>Tegillarca</taxon>
    </lineage>
</organism>
<evidence type="ECO:0000256" key="1">
    <source>
        <dbReference type="SAM" id="Phobius"/>
    </source>
</evidence>
<gene>
    <name evidence="2" type="ORF">KUTeg_008161</name>
</gene>
<evidence type="ECO:0000313" key="3">
    <source>
        <dbReference type="Proteomes" id="UP001217089"/>
    </source>
</evidence>
<reference evidence="2 3" key="1">
    <citation type="submission" date="2022-12" db="EMBL/GenBank/DDBJ databases">
        <title>Chromosome-level genome of Tegillarca granosa.</title>
        <authorList>
            <person name="Kim J."/>
        </authorList>
    </citation>
    <scope>NUCLEOTIDE SEQUENCE [LARGE SCALE GENOMIC DNA]</scope>
    <source>
        <strain evidence="2">Teg-2019</strain>
        <tissue evidence="2">Adductor muscle</tissue>
    </source>
</reference>
<keyword evidence="1" id="KW-0472">Membrane</keyword>
<keyword evidence="3" id="KW-1185">Reference proteome</keyword>
<feature type="transmembrane region" description="Helical" evidence="1">
    <location>
        <begin position="27"/>
        <end position="49"/>
    </location>
</feature>